<gene>
    <name evidence="2" type="ORF">RMQ68_09645</name>
</gene>
<keyword evidence="1" id="KW-0472">Membrane</keyword>
<dbReference type="AlphaFoldDB" id="A0AA96DKA1"/>
<evidence type="ECO:0000313" key="2">
    <source>
        <dbReference type="EMBL" id="WNL29615.1"/>
    </source>
</evidence>
<proteinExistence type="predicted"/>
<evidence type="ECO:0000256" key="1">
    <source>
        <dbReference type="SAM" id="Phobius"/>
    </source>
</evidence>
<keyword evidence="1" id="KW-1133">Transmembrane helix</keyword>
<feature type="transmembrane region" description="Helical" evidence="1">
    <location>
        <begin position="46"/>
        <end position="64"/>
    </location>
</feature>
<organism evidence="2">
    <name type="scientific">Arcobacter sp. AZ-2023</name>
    <dbReference type="NCBI Taxonomy" id="3074453"/>
    <lineage>
        <taxon>Bacteria</taxon>
        <taxon>Pseudomonadati</taxon>
        <taxon>Campylobacterota</taxon>
        <taxon>Epsilonproteobacteria</taxon>
        <taxon>Campylobacterales</taxon>
        <taxon>Arcobacteraceae</taxon>
        <taxon>Arcobacter</taxon>
    </lineage>
</organism>
<accession>A0AA96DKA1</accession>
<keyword evidence="1" id="KW-0812">Transmembrane</keyword>
<protein>
    <submittedName>
        <fullName evidence="2">Uncharacterized protein</fullName>
    </submittedName>
</protein>
<name>A0AA96DKA1_9BACT</name>
<dbReference type="EMBL" id="CP134854">
    <property type="protein sequence ID" value="WNL29615.1"/>
    <property type="molecule type" value="Genomic_DNA"/>
</dbReference>
<sequence length="132" mass="14972">MNTLNNEKNEIQLKCICENENTINLSSDIKCKKCNETLTGHIYKRFIFPTILTVGLSLTAGALLDDTLNLNRASVKTEYKMMKQCIDIYGNRDKCACAVESMSGFIDAQQARFYGPDGLRKILSERYKKCND</sequence>
<reference evidence="2" key="1">
    <citation type="submission" date="2023-09" db="EMBL/GenBank/DDBJ databases">
        <title>Arcobacter tbilisiensis sp. nov. isolated from chicken meat in Tbilisi, Georgia.</title>
        <authorList>
            <person name="Matthias R."/>
            <person name="Zautner A.E."/>
        </authorList>
    </citation>
    <scope>NUCLEOTIDE SEQUENCE</scope>
    <source>
        <strain evidence="2">LEO 52</strain>
    </source>
</reference>